<dbReference type="Proteomes" id="UP000295748">
    <property type="component" value="Chromosome"/>
</dbReference>
<name>A0ABX5SV68_9MICO</name>
<reference evidence="3 4" key="1">
    <citation type="submission" date="2019-03" db="EMBL/GenBank/DDBJ databases">
        <authorList>
            <person name="Dong K."/>
        </authorList>
    </citation>
    <scope>NUCLEOTIDE SEQUENCE [LARGE SCALE GENOMIC DNA]</scope>
    <source>
        <strain evidence="4">dk512</strain>
    </source>
</reference>
<keyword evidence="1" id="KW-0812">Transmembrane</keyword>
<proteinExistence type="predicted"/>
<dbReference type="Pfam" id="PF10708">
    <property type="entry name" value="DUF2510"/>
    <property type="match status" value="1"/>
</dbReference>
<evidence type="ECO:0000256" key="1">
    <source>
        <dbReference type="SAM" id="Phobius"/>
    </source>
</evidence>
<keyword evidence="1" id="KW-0472">Membrane</keyword>
<feature type="transmembrane region" description="Helical" evidence="1">
    <location>
        <begin position="127"/>
        <end position="144"/>
    </location>
</feature>
<organism evidence="3 4">
    <name type="scientific">Microbacterium wangchenii</name>
    <dbReference type="NCBI Taxonomy" id="2541726"/>
    <lineage>
        <taxon>Bacteria</taxon>
        <taxon>Bacillati</taxon>
        <taxon>Actinomycetota</taxon>
        <taxon>Actinomycetes</taxon>
        <taxon>Micrococcales</taxon>
        <taxon>Microbacteriaceae</taxon>
        <taxon>Microbacterium</taxon>
    </lineage>
</organism>
<gene>
    <name evidence="3" type="ORF">E4K62_10940</name>
</gene>
<feature type="domain" description="DUF2510" evidence="2">
    <location>
        <begin position="11"/>
        <end position="43"/>
    </location>
</feature>
<protein>
    <submittedName>
        <fullName evidence="3">DUF2510 domain-containing protein</fullName>
    </submittedName>
</protein>
<feature type="transmembrane region" description="Helical" evidence="1">
    <location>
        <begin position="150"/>
        <end position="173"/>
    </location>
</feature>
<evidence type="ECO:0000313" key="3">
    <source>
        <dbReference type="EMBL" id="QBR89155.1"/>
    </source>
</evidence>
<evidence type="ECO:0000259" key="2">
    <source>
        <dbReference type="Pfam" id="PF10708"/>
    </source>
</evidence>
<keyword evidence="1" id="KW-1133">Transmembrane helix</keyword>
<keyword evidence="4" id="KW-1185">Reference proteome</keyword>
<sequence>MSNSQPPMPPAGWYVKAPDLGVEQWWDGARWSGHTRPVTPPVPSPPPLPHHPTGVTCPICHSSDQMRRISVVIGEGTSATQGTALTYARREGRNRVDTTVFGSDSVTQLSARLTPPSRPTFPWRQHFLAWTFGLAAAIGVWAAISSGRGAGAFMAGFLSLFVTWIPGGLIALLTQQVQKSSWSARQEDWDRRNGRLRDAYYCARDDVVVENGVSYAPERYLAQVFGQSAAQV</sequence>
<evidence type="ECO:0000313" key="4">
    <source>
        <dbReference type="Proteomes" id="UP000295748"/>
    </source>
</evidence>
<accession>A0ABX5SV68</accession>
<dbReference type="InterPro" id="IPR018929">
    <property type="entry name" value="DUF2510"/>
</dbReference>
<dbReference type="EMBL" id="CP038266">
    <property type="protein sequence ID" value="QBR89155.1"/>
    <property type="molecule type" value="Genomic_DNA"/>
</dbReference>